<organism evidence="2 3">
    <name type="scientific">Termitidicoccus mucosus</name>
    <dbReference type="NCBI Taxonomy" id="1184151"/>
    <lineage>
        <taxon>Bacteria</taxon>
        <taxon>Pseudomonadati</taxon>
        <taxon>Verrucomicrobiota</taxon>
        <taxon>Opitutia</taxon>
        <taxon>Opitutales</taxon>
        <taxon>Opitutaceae</taxon>
        <taxon>Termitidicoccus</taxon>
    </lineage>
</organism>
<dbReference type="InterPro" id="IPR022385">
    <property type="entry name" value="Rhs_assc_core"/>
</dbReference>
<dbReference type="PANTHER" id="PTHR32305:SF15">
    <property type="entry name" value="PROTEIN RHSA-RELATED"/>
    <property type="match status" value="1"/>
</dbReference>
<dbReference type="InterPro" id="IPR050708">
    <property type="entry name" value="T6SS_VgrG/RHS"/>
</dbReference>
<dbReference type="EMBL" id="LRRQ01000073">
    <property type="protein sequence ID" value="OAM90206.1"/>
    <property type="molecule type" value="Genomic_DNA"/>
</dbReference>
<dbReference type="PRINTS" id="PR00394">
    <property type="entry name" value="RHSPROTEIN"/>
</dbReference>
<comment type="caution">
    <text evidence="2">The sequence shown here is derived from an EMBL/GenBank/DDBJ whole genome shotgun (WGS) entry which is preliminary data.</text>
</comment>
<gene>
    <name evidence="2" type="ORF">AW736_09370</name>
</gene>
<evidence type="ECO:0000313" key="3">
    <source>
        <dbReference type="Proteomes" id="UP000078486"/>
    </source>
</evidence>
<proteinExistence type="predicted"/>
<dbReference type="PANTHER" id="PTHR32305">
    <property type="match status" value="1"/>
</dbReference>
<name>A0A178IMA7_9BACT</name>
<feature type="region of interest" description="Disordered" evidence="1">
    <location>
        <begin position="235"/>
        <end position="316"/>
    </location>
</feature>
<dbReference type="NCBIfam" id="TIGR03696">
    <property type="entry name" value="Rhs_assc_core"/>
    <property type="match status" value="1"/>
</dbReference>
<dbReference type="Gene3D" id="2.180.10.10">
    <property type="entry name" value="RHS repeat-associated core"/>
    <property type="match status" value="1"/>
</dbReference>
<keyword evidence="3" id="KW-1185">Reference proteome</keyword>
<evidence type="ECO:0000256" key="1">
    <source>
        <dbReference type="SAM" id="MobiDB-lite"/>
    </source>
</evidence>
<evidence type="ECO:0000313" key="2">
    <source>
        <dbReference type="EMBL" id="OAM90206.1"/>
    </source>
</evidence>
<sequence length="461" mass="49304">MTMGGAGDIGGLLAIEDVRPAHAGVYHPAYDGNGNLMALTRAGTGEMAAAYEYDPFGNQLRASGSYARENPIRFSGKYHDHETGLTYSGFRYYSASLGRFINCDPLEERGAWALYKDLKHGVDDPFAGASGVKGTSWQTEWEQAQDRLLTNTSLPHTTQTVSFGGKRNSGLPGAAERNRKSYSANATGHYAQGGAPGKGPGSPGMAGGGQGGGNTGVNLYAYAKNNPINSYDALGLEDKQDEERKREEAAQKAESERNASVGPVAADDGIKNVGAEDAPDNGDSSTRHRPTRPKVPWPHEKRLGFSSSENAGKSAALEARQHAKAAGAEYGGEIFRYTRGGKVYYGYTDLRRGRAPTDEEAAQGAVAVFEHPINTKTSTNQYTPSGVIIVAGYHGHISGEGPSWKDEATTDPASNPIPGYTEYVGWGGEGRKNDYNIGVVREGKYVYDYISNNLMKPINTP</sequence>
<feature type="compositionally biased region" description="Basic and acidic residues" evidence="1">
    <location>
        <begin position="236"/>
        <end position="257"/>
    </location>
</feature>
<reference evidence="2 3" key="1">
    <citation type="submission" date="2016-01" db="EMBL/GenBank/DDBJ databases">
        <title>High potential of lignocellulose degradation of a new Verrucomicrobia species.</title>
        <authorList>
            <person name="Wang Y."/>
            <person name="Shi Y."/>
            <person name="Qiu Z."/>
            <person name="Liu S."/>
            <person name="Yang H."/>
        </authorList>
    </citation>
    <scope>NUCLEOTIDE SEQUENCE [LARGE SCALE GENOMIC DNA]</scope>
    <source>
        <strain evidence="2 3">TSB47</strain>
    </source>
</reference>
<feature type="compositionally biased region" description="Gly residues" evidence="1">
    <location>
        <begin position="194"/>
        <end position="210"/>
    </location>
</feature>
<accession>A0A178IMA7</accession>
<dbReference type="STRING" id="1184151.AW736_09370"/>
<feature type="region of interest" description="Disordered" evidence="1">
    <location>
        <begin position="156"/>
        <end position="210"/>
    </location>
</feature>
<dbReference type="AlphaFoldDB" id="A0A178IMA7"/>
<dbReference type="Proteomes" id="UP000078486">
    <property type="component" value="Unassembled WGS sequence"/>
</dbReference>
<protein>
    <submittedName>
        <fullName evidence="2">Uncharacterized protein</fullName>
    </submittedName>
</protein>